<comment type="caution">
    <text evidence="2">The sequence shown here is derived from an EMBL/GenBank/DDBJ whole genome shotgun (WGS) entry which is preliminary data.</text>
</comment>
<accession>A0ABU8HD50</accession>
<protein>
    <submittedName>
        <fullName evidence="2">Metal-dependent hydrolase</fullName>
    </submittedName>
</protein>
<name>A0ABU8HD50_9BACI</name>
<keyword evidence="2" id="KW-0378">Hydrolase</keyword>
<dbReference type="InterPro" id="IPR034660">
    <property type="entry name" value="DinB/YfiT-like"/>
</dbReference>
<dbReference type="RefSeq" id="WP_336586709.1">
    <property type="nucleotide sequence ID" value="NZ_JBBAXC010000006.1"/>
</dbReference>
<dbReference type="GO" id="GO:0016787">
    <property type="term" value="F:hydrolase activity"/>
    <property type="evidence" value="ECO:0007669"/>
    <property type="project" value="UniProtKB-KW"/>
</dbReference>
<dbReference type="SUPFAM" id="SSF109854">
    <property type="entry name" value="DinB/YfiT-like putative metalloenzymes"/>
    <property type="match status" value="1"/>
</dbReference>
<evidence type="ECO:0000313" key="2">
    <source>
        <dbReference type="EMBL" id="MEI5907275.1"/>
    </source>
</evidence>
<proteinExistence type="predicted"/>
<evidence type="ECO:0000259" key="1">
    <source>
        <dbReference type="Pfam" id="PF12867"/>
    </source>
</evidence>
<dbReference type="NCBIfam" id="NF009807">
    <property type="entry name" value="PRK13291.1"/>
    <property type="match status" value="1"/>
</dbReference>
<keyword evidence="3" id="KW-1185">Reference proteome</keyword>
<dbReference type="InterPro" id="IPR024775">
    <property type="entry name" value="DinB-like"/>
</dbReference>
<organism evidence="2 3">
    <name type="scientific">Bacillus spongiae</name>
    <dbReference type="NCBI Taxonomy" id="2683610"/>
    <lineage>
        <taxon>Bacteria</taxon>
        <taxon>Bacillati</taxon>
        <taxon>Bacillota</taxon>
        <taxon>Bacilli</taxon>
        <taxon>Bacillales</taxon>
        <taxon>Bacillaceae</taxon>
        <taxon>Bacillus</taxon>
    </lineage>
</organism>
<dbReference type="EMBL" id="JBBAXC010000006">
    <property type="protein sequence ID" value="MEI5907275.1"/>
    <property type="molecule type" value="Genomic_DNA"/>
</dbReference>
<dbReference type="Proteomes" id="UP001312865">
    <property type="component" value="Unassembled WGS sequence"/>
</dbReference>
<gene>
    <name evidence="2" type="ORF">WAK64_09415</name>
</gene>
<dbReference type="Pfam" id="PF12867">
    <property type="entry name" value="DinB_2"/>
    <property type="match status" value="1"/>
</dbReference>
<reference evidence="2 3" key="1">
    <citation type="journal article" date="2018" name="J. Microbiol.">
        <title>Bacillus spongiae sp. nov., isolated from sponge of Jeju Island.</title>
        <authorList>
            <person name="Lee G.E."/>
            <person name="Im W.T."/>
            <person name="Park J.S."/>
        </authorList>
    </citation>
    <scope>NUCLEOTIDE SEQUENCE [LARGE SCALE GENOMIC DNA]</scope>
    <source>
        <strain evidence="2 3">135PIL107-10</strain>
    </source>
</reference>
<sequence length="187" mass="22006">MINGQRLVGEKMEHIRFPIGKFTPTHHPTAEQRNEWIEEISQIVKSLRFKVQHLSSEQLSTPYRPGGWTIQQIIHHMVDNDMNAYIRFKRALTEDTPTASSYREDLWADGNDYRISIEPTLNLLDLLHSRFVYLLRSLSVKEFDKTFISPSHGVMSLEVAIERFTWHSRHHIAQIESLIERLGWKNE</sequence>
<dbReference type="Gene3D" id="1.20.120.450">
    <property type="entry name" value="dinb family like domain"/>
    <property type="match status" value="1"/>
</dbReference>
<evidence type="ECO:0000313" key="3">
    <source>
        <dbReference type="Proteomes" id="UP001312865"/>
    </source>
</evidence>
<feature type="domain" description="DinB-like" evidence="1">
    <location>
        <begin position="51"/>
        <end position="175"/>
    </location>
</feature>